<feature type="region of interest" description="Disordered" evidence="1">
    <location>
        <begin position="23"/>
        <end position="68"/>
    </location>
</feature>
<evidence type="ECO:0000313" key="3">
    <source>
        <dbReference type="EMBL" id="VFJ98558.1"/>
    </source>
</evidence>
<dbReference type="AlphaFoldDB" id="A0A450VEZ6"/>
<accession>A0A450VEZ6</accession>
<dbReference type="EMBL" id="CAADFG010000126">
    <property type="protein sequence ID" value="VFJ97733.1"/>
    <property type="molecule type" value="Genomic_DNA"/>
</dbReference>
<proteinExistence type="predicted"/>
<evidence type="ECO:0000256" key="1">
    <source>
        <dbReference type="SAM" id="MobiDB-lite"/>
    </source>
</evidence>
<dbReference type="EMBL" id="CAADFJ010000123">
    <property type="protein sequence ID" value="VFK03301.1"/>
    <property type="molecule type" value="Genomic_DNA"/>
</dbReference>
<feature type="compositionally biased region" description="Gly residues" evidence="1">
    <location>
        <begin position="27"/>
        <end position="39"/>
    </location>
</feature>
<name>A0A450VEZ6_9GAMM</name>
<evidence type="ECO:0000313" key="4">
    <source>
        <dbReference type="EMBL" id="VFK03301.1"/>
    </source>
</evidence>
<sequence>MTKFPRDEAGMLALAMETEITLTGQDSGQGAGIPGAGGEQGRRVGAEQYGDGGFVRRGSEGAGDFPGSFPPAWCLVPSKFTD</sequence>
<gene>
    <name evidence="2" type="ORF">BECKH772A_GA0070896_101268</name>
    <name evidence="3" type="ORF">BECKH772B_GA0070898_101375</name>
    <name evidence="4" type="ORF">BECKH772C_GA0070978_101237</name>
</gene>
<protein>
    <submittedName>
        <fullName evidence="4">Uncharacterized protein</fullName>
    </submittedName>
</protein>
<evidence type="ECO:0000313" key="2">
    <source>
        <dbReference type="EMBL" id="VFJ97733.1"/>
    </source>
</evidence>
<organism evidence="4">
    <name type="scientific">Candidatus Kentrum eta</name>
    <dbReference type="NCBI Taxonomy" id="2126337"/>
    <lineage>
        <taxon>Bacteria</taxon>
        <taxon>Pseudomonadati</taxon>
        <taxon>Pseudomonadota</taxon>
        <taxon>Gammaproteobacteria</taxon>
        <taxon>Candidatus Kentrum</taxon>
    </lineage>
</organism>
<dbReference type="EMBL" id="CAADFI010000137">
    <property type="protein sequence ID" value="VFJ98558.1"/>
    <property type="molecule type" value="Genomic_DNA"/>
</dbReference>
<reference evidence="4" key="1">
    <citation type="submission" date="2019-02" db="EMBL/GenBank/DDBJ databases">
        <authorList>
            <person name="Gruber-Vodicka R. H."/>
            <person name="Seah K. B. B."/>
        </authorList>
    </citation>
    <scope>NUCLEOTIDE SEQUENCE</scope>
    <source>
        <strain evidence="4">BECK_SA2B12</strain>
        <strain evidence="2">BECK_SA2B15</strain>
        <strain evidence="3">BECK_SA2B20</strain>
    </source>
</reference>